<dbReference type="Pfam" id="PF03352">
    <property type="entry name" value="Adenine_glyco"/>
    <property type="match status" value="1"/>
</dbReference>
<keyword evidence="1" id="KW-0862">Zinc</keyword>
<dbReference type="GO" id="GO:0046872">
    <property type="term" value="F:metal ion binding"/>
    <property type="evidence" value="ECO:0007669"/>
    <property type="project" value="UniProtKB-KW"/>
</dbReference>
<evidence type="ECO:0000313" key="3">
    <source>
        <dbReference type="Proteomes" id="UP000751224"/>
    </source>
</evidence>
<keyword evidence="2" id="KW-0378">Hydrolase</keyword>
<dbReference type="PANTHER" id="PTHR30037:SF4">
    <property type="entry name" value="DNA-3-METHYLADENINE GLYCOSYLASE I"/>
    <property type="match status" value="1"/>
</dbReference>
<dbReference type="InterPro" id="IPR052891">
    <property type="entry name" value="DNA-3mA_glycosylase"/>
</dbReference>
<dbReference type="AlphaFoldDB" id="A0A943EP94"/>
<name>A0A943EP94_9FIRM</name>
<dbReference type="Gene3D" id="1.10.340.30">
    <property type="entry name" value="Hypothetical protein, domain 2"/>
    <property type="match status" value="1"/>
</dbReference>
<organism evidence="2 3">
    <name type="scientific">Thomasclavelia spiroformis</name>
    <dbReference type="NCBI Taxonomy" id="29348"/>
    <lineage>
        <taxon>Bacteria</taxon>
        <taxon>Bacillati</taxon>
        <taxon>Bacillota</taxon>
        <taxon>Erysipelotrichia</taxon>
        <taxon>Erysipelotrichales</taxon>
        <taxon>Coprobacillaceae</taxon>
        <taxon>Thomasclavelia</taxon>
    </lineage>
</organism>
<reference evidence="2" key="1">
    <citation type="submission" date="2021-02" db="EMBL/GenBank/DDBJ databases">
        <title>Infant gut strain persistence is associated with maternal origin, phylogeny, and functional potential including surface adhesion and iron acquisition.</title>
        <authorList>
            <person name="Lou Y.C."/>
        </authorList>
    </citation>
    <scope>NUCLEOTIDE SEQUENCE</scope>
    <source>
        <strain evidence="2">L3_108_000G1_dasL3_108_000G1_metabat.metabat.11</strain>
    </source>
</reference>
<dbReference type="InterPro" id="IPR005019">
    <property type="entry name" value="Adenine_glyco"/>
</dbReference>
<accession>A0A943EP94</accession>
<protein>
    <submittedName>
        <fullName evidence="2">DNA-3-methyladenine glycosylase I</fullName>
        <ecNumber evidence="2">3.2.2.20</ecNumber>
    </submittedName>
</protein>
<dbReference type="EMBL" id="JAGZCC010000021">
    <property type="protein sequence ID" value="MBS5588122.1"/>
    <property type="molecule type" value="Genomic_DNA"/>
</dbReference>
<feature type="binding site" evidence="1">
    <location>
        <position position="45"/>
    </location>
    <ligand>
        <name>Zn(2+)</name>
        <dbReference type="ChEBI" id="CHEBI:29105"/>
    </ligand>
</feature>
<dbReference type="EC" id="3.2.2.20" evidence="2"/>
<dbReference type="GO" id="GO:0008725">
    <property type="term" value="F:DNA-3-methyladenine glycosylase activity"/>
    <property type="evidence" value="ECO:0007669"/>
    <property type="project" value="UniProtKB-EC"/>
</dbReference>
<proteinExistence type="predicted"/>
<dbReference type="SUPFAM" id="SSF48150">
    <property type="entry name" value="DNA-glycosylase"/>
    <property type="match status" value="1"/>
</dbReference>
<feature type="binding site" evidence="1">
    <location>
        <position position="41"/>
    </location>
    <ligand>
        <name>Zn(2+)</name>
        <dbReference type="ChEBI" id="CHEBI:29105"/>
    </ligand>
</feature>
<keyword evidence="1" id="KW-0479">Metal-binding</keyword>
<comment type="caution">
    <text evidence="2">The sequence shown here is derived from an EMBL/GenBank/DDBJ whole genome shotgun (WGS) entry which is preliminary data.</text>
</comment>
<gene>
    <name evidence="2" type="ORF">KHX14_04795</name>
</gene>
<keyword evidence="2" id="KW-0326">Glycosidase</keyword>
<sequence length="54" mass="6274">MPIVSLEAKQLSQSLKKKGFKYVRPTICYTYMQVIGLVDNHLSTCEYKNKNHNL</sequence>
<evidence type="ECO:0000256" key="1">
    <source>
        <dbReference type="PIRSR" id="PIRSR605019-1"/>
    </source>
</evidence>
<dbReference type="InterPro" id="IPR011257">
    <property type="entry name" value="DNA_glycosylase"/>
</dbReference>
<dbReference type="PANTHER" id="PTHR30037">
    <property type="entry name" value="DNA-3-METHYLADENINE GLYCOSYLASE 1"/>
    <property type="match status" value="1"/>
</dbReference>
<dbReference type="GO" id="GO:0006284">
    <property type="term" value="P:base-excision repair"/>
    <property type="evidence" value="ECO:0007669"/>
    <property type="project" value="InterPro"/>
</dbReference>
<dbReference type="Proteomes" id="UP000751224">
    <property type="component" value="Unassembled WGS sequence"/>
</dbReference>
<evidence type="ECO:0000313" key="2">
    <source>
        <dbReference type="EMBL" id="MBS5588122.1"/>
    </source>
</evidence>